<reference evidence="2" key="1">
    <citation type="submission" date="2022-01" db="EMBL/GenBank/DDBJ databases">
        <authorList>
            <person name="King R."/>
        </authorList>
    </citation>
    <scope>NUCLEOTIDE SEQUENCE</scope>
</reference>
<keyword evidence="3" id="KW-1185">Reference proteome</keyword>
<dbReference type="Proteomes" id="UP001153709">
    <property type="component" value="Chromosome 6"/>
</dbReference>
<dbReference type="AlphaFoldDB" id="A0A9N9T0E6"/>
<accession>A0A9N9T0E6</accession>
<evidence type="ECO:0000256" key="1">
    <source>
        <dbReference type="SAM" id="MobiDB-lite"/>
    </source>
</evidence>
<name>A0A9N9T0E6_DIABA</name>
<dbReference type="EMBL" id="OU898281">
    <property type="protein sequence ID" value="CAG9836180.1"/>
    <property type="molecule type" value="Genomic_DNA"/>
</dbReference>
<evidence type="ECO:0000313" key="3">
    <source>
        <dbReference type="Proteomes" id="UP001153709"/>
    </source>
</evidence>
<evidence type="ECO:0000313" key="2">
    <source>
        <dbReference type="EMBL" id="CAG9836180.1"/>
    </source>
</evidence>
<feature type="region of interest" description="Disordered" evidence="1">
    <location>
        <begin position="22"/>
        <end position="67"/>
    </location>
</feature>
<gene>
    <name evidence="2" type="ORF">DIABBA_LOCUS9291</name>
</gene>
<protein>
    <submittedName>
        <fullName evidence="2">Uncharacterized protein</fullName>
    </submittedName>
</protein>
<organism evidence="2 3">
    <name type="scientific">Diabrotica balteata</name>
    <name type="common">Banded cucumber beetle</name>
    <dbReference type="NCBI Taxonomy" id="107213"/>
    <lineage>
        <taxon>Eukaryota</taxon>
        <taxon>Metazoa</taxon>
        <taxon>Ecdysozoa</taxon>
        <taxon>Arthropoda</taxon>
        <taxon>Hexapoda</taxon>
        <taxon>Insecta</taxon>
        <taxon>Pterygota</taxon>
        <taxon>Neoptera</taxon>
        <taxon>Endopterygota</taxon>
        <taxon>Coleoptera</taxon>
        <taxon>Polyphaga</taxon>
        <taxon>Cucujiformia</taxon>
        <taxon>Chrysomeloidea</taxon>
        <taxon>Chrysomelidae</taxon>
        <taxon>Galerucinae</taxon>
        <taxon>Diabroticina</taxon>
        <taxon>Diabroticites</taxon>
        <taxon>Diabrotica</taxon>
    </lineage>
</organism>
<proteinExistence type="predicted"/>
<sequence>MLPPSRQTCEYHISTIWTKKKKKKRKRIAAGSEVITARPSKGTFQDSSDEDKDDQISLHDESEGSDFVGQISLEEEDDEEELFLDFSPEFSVGHWVLVAFKSQNRDRNDILYIGHVTFSH</sequence>